<proteinExistence type="predicted"/>
<dbReference type="EMBL" id="JARJCW010000007">
    <property type="protein sequence ID" value="KAJ7222508.1"/>
    <property type="molecule type" value="Genomic_DNA"/>
</dbReference>
<keyword evidence="2" id="KW-1133">Transmembrane helix</keyword>
<dbReference type="Proteomes" id="UP001219525">
    <property type="component" value="Unassembled WGS sequence"/>
</dbReference>
<keyword evidence="4" id="KW-1185">Reference proteome</keyword>
<comment type="caution">
    <text evidence="3">The sequence shown here is derived from an EMBL/GenBank/DDBJ whole genome shotgun (WGS) entry which is preliminary data.</text>
</comment>
<keyword evidence="2" id="KW-0812">Transmembrane</keyword>
<evidence type="ECO:0000313" key="3">
    <source>
        <dbReference type="EMBL" id="KAJ7222508.1"/>
    </source>
</evidence>
<sequence>MNAASDGAKVGAGASSWSVGRDDNRAKPLSVTIKAAAAHHESTPSNVAPPCPRRRPLHPWLHRLRARAVLHRRPGRVHHVQLQRGRRLQHQVGEILAERRLQRAGGGGRPKNVCRRDCVSRLFFPRRCGCKLFLFRTYTQCFTADNCTMTIPFNGTGITLFVAIDYGDIYNTSISLDGAPPANHFAYNSANVEGYNFTLYDVQGLAWTPHSLSVALAPGVSRLLFDYAAVTGDAPSHSKGSGAAAAAATAPSAFLSAVIGALVLAARRSLWRLQKVSPPNACHSVSSLLLVRLWLIVVRTHSFVHARGHSLPKHNSGYCF</sequence>
<evidence type="ECO:0000256" key="2">
    <source>
        <dbReference type="SAM" id="Phobius"/>
    </source>
</evidence>
<feature type="non-terminal residue" evidence="3">
    <location>
        <position position="320"/>
    </location>
</feature>
<feature type="transmembrane region" description="Helical" evidence="2">
    <location>
        <begin position="243"/>
        <end position="265"/>
    </location>
</feature>
<name>A0AAD6YLC1_9AGAR</name>
<keyword evidence="2" id="KW-0472">Membrane</keyword>
<reference evidence="3" key="1">
    <citation type="submission" date="2023-03" db="EMBL/GenBank/DDBJ databases">
        <title>Massive genome expansion in bonnet fungi (Mycena s.s.) driven by repeated elements and novel gene families across ecological guilds.</title>
        <authorList>
            <consortium name="Lawrence Berkeley National Laboratory"/>
            <person name="Harder C.B."/>
            <person name="Miyauchi S."/>
            <person name="Viragh M."/>
            <person name="Kuo A."/>
            <person name="Thoen E."/>
            <person name="Andreopoulos B."/>
            <person name="Lu D."/>
            <person name="Skrede I."/>
            <person name="Drula E."/>
            <person name="Henrissat B."/>
            <person name="Morin E."/>
            <person name="Kohler A."/>
            <person name="Barry K."/>
            <person name="LaButti K."/>
            <person name="Morin E."/>
            <person name="Salamov A."/>
            <person name="Lipzen A."/>
            <person name="Mereny Z."/>
            <person name="Hegedus B."/>
            <person name="Baldrian P."/>
            <person name="Stursova M."/>
            <person name="Weitz H."/>
            <person name="Taylor A."/>
            <person name="Grigoriev I.V."/>
            <person name="Nagy L.G."/>
            <person name="Martin F."/>
            <person name="Kauserud H."/>
        </authorList>
    </citation>
    <scope>NUCLEOTIDE SEQUENCE</scope>
    <source>
        <strain evidence="3">9144</strain>
    </source>
</reference>
<protein>
    <submittedName>
        <fullName evidence="3">Uncharacterized protein</fullName>
    </submittedName>
</protein>
<feature type="region of interest" description="Disordered" evidence="1">
    <location>
        <begin position="1"/>
        <end position="24"/>
    </location>
</feature>
<organism evidence="3 4">
    <name type="scientific">Mycena pura</name>
    <dbReference type="NCBI Taxonomy" id="153505"/>
    <lineage>
        <taxon>Eukaryota</taxon>
        <taxon>Fungi</taxon>
        <taxon>Dikarya</taxon>
        <taxon>Basidiomycota</taxon>
        <taxon>Agaricomycotina</taxon>
        <taxon>Agaricomycetes</taxon>
        <taxon>Agaricomycetidae</taxon>
        <taxon>Agaricales</taxon>
        <taxon>Marasmiineae</taxon>
        <taxon>Mycenaceae</taxon>
        <taxon>Mycena</taxon>
    </lineage>
</organism>
<dbReference type="Gene3D" id="2.60.120.260">
    <property type="entry name" value="Galactose-binding domain-like"/>
    <property type="match status" value="1"/>
</dbReference>
<feature type="non-terminal residue" evidence="3">
    <location>
        <position position="1"/>
    </location>
</feature>
<evidence type="ECO:0000313" key="4">
    <source>
        <dbReference type="Proteomes" id="UP001219525"/>
    </source>
</evidence>
<evidence type="ECO:0000256" key="1">
    <source>
        <dbReference type="SAM" id="MobiDB-lite"/>
    </source>
</evidence>
<dbReference type="AlphaFoldDB" id="A0AAD6YLC1"/>
<gene>
    <name evidence="3" type="ORF">GGX14DRAFT_694595</name>
</gene>
<accession>A0AAD6YLC1</accession>